<feature type="domain" description="MHD2" evidence="3">
    <location>
        <begin position="823"/>
        <end position="934"/>
    </location>
</feature>
<sequence length="996" mass="111262">MGHHARRESLCGSLLAPRPDYHDSDPDLVWPFGKLEGIDRDDVRETAYEIFFTACRSSPGFGGRNALVFYSSHENGSGEGGGSGSGPKPNGVVTTPTSRIKRALGLKMLKRSPSRRMGSSGGGRSSPSSPNGNSNNERSPGISFTAPPSRPRRPMTSAEIMRQQMRVTEQSDSRLRKTLMRTLVGQMGRRAETIILPLELLRHLKPSEFNDSHEYHQWQKRQLKILEAGLLHHPSIPLDRSNTFAMRLREIIRSVDSKTIDTGKNSDTMRTLCNSVVSLSWRSSNGTPTDVFDVRDETLVLDEVDELLELMKKTWSTLGITRPIHNVCFTWVLFQQYVSTAQIEPDLLCGAHAMLAEVANNAKRPDREAIYVKILSAVLSSMQAWAEKKLLRYHEYFQRGTVGQIENLLPLALSSSKILGEDVSITDGAGDGKGDITLVDNSGDRVDYYIRSSMKQAFTKIMEVGNFTEVKAEAVTEALLQLAKDTEDLACKERESFSPILKRWHTTAAGIAAVTLHNCYGAVLKQYLNGVSTLTADTVEILQRAAKLEKVLLQMVVEDSAECEDGGKAIVREMVPYEVDTIIVNLLKKWIYERMKKGKECVNRAKESETWNPKSKSEPYAQSAEELMKLAKEIVDAFFEIPIGITEDLVQDLADSLEHLFKEYTAFVASCGSKQSYIPTLPPLTRCNRDSKFLKLWKKASPCSIGAEDFHPNGTNEGHHPRPSTSRGTQRLYIRLNTLHYLLSHLHSLDKNLALSPRIIPSTPRSRYAKHRRANNSSSYFEITQASIQAACQHVSEVAAYRLIFLDSNSVLYESLYVGDVANARIRPALRILKQNLTLLGAILTDRAQALAIREVMRASFEAFLMVLVAGGSSRVFYRTDNEMIEEDFDSLKRVFCSHGEGLIAKDAVEHEAETAEGVIDLMGQCTEQLMEDFSIVTCETSGIGVVGSGQRLPMPPTTGRWNRSDPNTILRVLCHRNDKAANQFLKRTFQLAKRR</sequence>
<dbReference type="Proteomes" id="UP001457282">
    <property type="component" value="Unassembled WGS sequence"/>
</dbReference>
<dbReference type="PANTHER" id="PTHR31280">
    <property type="entry name" value="PROTEIN UNC-13 HOMOLOG"/>
    <property type="match status" value="1"/>
</dbReference>
<dbReference type="PANTHER" id="PTHR31280:SF1">
    <property type="entry name" value="OS03G0138600 PROTEIN"/>
    <property type="match status" value="1"/>
</dbReference>
<reference evidence="4 5" key="1">
    <citation type="journal article" date="2023" name="G3 (Bethesda)">
        <title>A chromosome-length genome assembly and annotation of blackberry (Rubus argutus, cv. 'Hillquist').</title>
        <authorList>
            <person name="Bruna T."/>
            <person name="Aryal R."/>
            <person name="Dudchenko O."/>
            <person name="Sargent D.J."/>
            <person name="Mead D."/>
            <person name="Buti M."/>
            <person name="Cavallini A."/>
            <person name="Hytonen T."/>
            <person name="Andres J."/>
            <person name="Pham M."/>
            <person name="Weisz D."/>
            <person name="Mascagni F."/>
            <person name="Usai G."/>
            <person name="Natali L."/>
            <person name="Bassil N."/>
            <person name="Fernandez G.E."/>
            <person name="Lomsadze A."/>
            <person name="Armour M."/>
            <person name="Olukolu B."/>
            <person name="Poorten T."/>
            <person name="Britton C."/>
            <person name="Davik J."/>
            <person name="Ashrafi H."/>
            <person name="Aiden E.L."/>
            <person name="Borodovsky M."/>
            <person name="Worthington M."/>
        </authorList>
    </citation>
    <scope>NUCLEOTIDE SEQUENCE [LARGE SCALE GENOMIC DNA]</scope>
    <source>
        <strain evidence="4">PI 553951</strain>
    </source>
</reference>
<dbReference type="AlphaFoldDB" id="A0AAW1VNJ2"/>
<feature type="region of interest" description="Disordered" evidence="1">
    <location>
        <begin position="708"/>
        <end position="727"/>
    </location>
</feature>
<feature type="domain" description="MHD1" evidence="2">
    <location>
        <begin position="539"/>
        <end position="681"/>
    </location>
</feature>
<organism evidence="4 5">
    <name type="scientific">Rubus argutus</name>
    <name type="common">Southern blackberry</name>
    <dbReference type="NCBI Taxonomy" id="59490"/>
    <lineage>
        <taxon>Eukaryota</taxon>
        <taxon>Viridiplantae</taxon>
        <taxon>Streptophyta</taxon>
        <taxon>Embryophyta</taxon>
        <taxon>Tracheophyta</taxon>
        <taxon>Spermatophyta</taxon>
        <taxon>Magnoliopsida</taxon>
        <taxon>eudicotyledons</taxon>
        <taxon>Gunneridae</taxon>
        <taxon>Pentapetalae</taxon>
        <taxon>rosids</taxon>
        <taxon>fabids</taxon>
        <taxon>Rosales</taxon>
        <taxon>Rosaceae</taxon>
        <taxon>Rosoideae</taxon>
        <taxon>Rosoideae incertae sedis</taxon>
        <taxon>Rubus</taxon>
    </lineage>
</organism>
<feature type="compositionally biased region" description="Low complexity" evidence="1">
    <location>
        <begin position="125"/>
        <end position="141"/>
    </location>
</feature>
<keyword evidence="5" id="KW-1185">Reference proteome</keyword>
<dbReference type="PROSITE" id="PS51259">
    <property type="entry name" value="MHD2"/>
    <property type="match status" value="1"/>
</dbReference>
<dbReference type="InterPro" id="IPR014772">
    <property type="entry name" value="Munc13_dom-2"/>
</dbReference>
<evidence type="ECO:0000313" key="5">
    <source>
        <dbReference type="Proteomes" id="UP001457282"/>
    </source>
</evidence>
<comment type="caution">
    <text evidence="4">The sequence shown here is derived from an EMBL/GenBank/DDBJ whole genome shotgun (WGS) entry which is preliminary data.</text>
</comment>
<dbReference type="EMBL" id="JBEDUW010000120">
    <property type="protein sequence ID" value="KAK9906006.1"/>
    <property type="molecule type" value="Genomic_DNA"/>
</dbReference>
<accession>A0AAW1VNJ2</accession>
<dbReference type="PROSITE" id="PS51258">
    <property type="entry name" value="MHD1"/>
    <property type="match status" value="1"/>
</dbReference>
<evidence type="ECO:0000259" key="3">
    <source>
        <dbReference type="PROSITE" id="PS51259"/>
    </source>
</evidence>
<dbReference type="InterPro" id="IPR008528">
    <property type="entry name" value="unc-13_homologue"/>
</dbReference>
<dbReference type="Pfam" id="PF25761">
    <property type="entry name" value="TPR_PATROL1"/>
    <property type="match status" value="1"/>
</dbReference>
<dbReference type="InterPro" id="IPR014770">
    <property type="entry name" value="Munc13_1"/>
</dbReference>
<evidence type="ECO:0000256" key="1">
    <source>
        <dbReference type="SAM" id="MobiDB-lite"/>
    </source>
</evidence>
<feature type="region of interest" description="Disordered" evidence="1">
    <location>
        <begin position="75"/>
        <end position="155"/>
    </location>
</feature>
<evidence type="ECO:0000313" key="4">
    <source>
        <dbReference type="EMBL" id="KAK9906006.1"/>
    </source>
</evidence>
<gene>
    <name evidence="4" type="ORF">M0R45_000131</name>
</gene>
<dbReference type="InterPro" id="IPR057984">
    <property type="entry name" value="PATROL1_C"/>
</dbReference>
<name>A0AAW1VNJ2_RUBAR</name>
<feature type="compositionally biased region" description="Basic residues" evidence="1">
    <location>
        <begin position="99"/>
        <end position="114"/>
    </location>
</feature>
<evidence type="ECO:0000259" key="2">
    <source>
        <dbReference type="PROSITE" id="PS51258"/>
    </source>
</evidence>
<proteinExistence type="predicted"/>
<protein>
    <submittedName>
        <fullName evidence="4">Uncharacterized protein</fullName>
    </submittedName>
</protein>